<reference evidence="2 3" key="1">
    <citation type="submission" date="2015-04" db="EMBL/GenBank/DDBJ databases">
        <title>Genome sequence of aromatic hydrocarbons-degrading Sphingobium chungbukense DJ77.</title>
        <authorList>
            <person name="Kim Y.-C."/>
            <person name="Chae J.-C."/>
        </authorList>
    </citation>
    <scope>NUCLEOTIDE SEQUENCE [LARGE SCALE GENOMIC DNA]</scope>
    <source>
        <strain evidence="2 3">DJ77</strain>
    </source>
</reference>
<dbReference type="PATRIC" id="fig|56193.3.peg.1836"/>
<name>A0A0M3AWK5_9SPHN</name>
<dbReference type="AlphaFoldDB" id="A0A0M3AWK5"/>
<dbReference type="STRING" id="56193.YP76_08865"/>
<accession>A0A0M3AWK5</accession>
<feature type="region of interest" description="Disordered" evidence="1">
    <location>
        <begin position="229"/>
        <end position="253"/>
    </location>
</feature>
<evidence type="ECO:0000256" key="1">
    <source>
        <dbReference type="SAM" id="MobiDB-lite"/>
    </source>
</evidence>
<dbReference type="RefSeq" id="WP_046763187.1">
    <property type="nucleotide sequence ID" value="NZ_LBIC01000003.1"/>
</dbReference>
<organism evidence="2 3">
    <name type="scientific">Sphingobium chungbukense</name>
    <dbReference type="NCBI Taxonomy" id="56193"/>
    <lineage>
        <taxon>Bacteria</taxon>
        <taxon>Pseudomonadati</taxon>
        <taxon>Pseudomonadota</taxon>
        <taxon>Alphaproteobacteria</taxon>
        <taxon>Sphingomonadales</taxon>
        <taxon>Sphingomonadaceae</taxon>
        <taxon>Sphingobium</taxon>
    </lineage>
</organism>
<evidence type="ECO:0000313" key="2">
    <source>
        <dbReference type="EMBL" id="KKW92979.1"/>
    </source>
</evidence>
<sequence>MSMTTDIIAALEAASCPFCGASMTRCTDRDGEFWMHPGVVTDDDCFMSGQGVFPRQLAAWNRRAALSTSPAGQEVREVSLVQARRIVDTVTEYCRGADFSCDMKAATKAIRPMLNDLASPSVEPAGNGREVETHGDWLVWHQPWPIASRSFDWHYAHKDARDDDELRTGNAESREMCLQTIDWIEEEDARAQTEEGKARTKEFVDSGMRSLNRALLAHSLKDALAVGYTVGPGRANGSSTRNRSGSMRPSSPC</sequence>
<keyword evidence="3" id="KW-1185">Reference proteome</keyword>
<proteinExistence type="predicted"/>
<feature type="compositionally biased region" description="Polar residues" evidence="1">
    <location>
        <begin position="236"/>
        <end position="253"/>
    </location>
</feature>
<protein>
    <submittedName>
        <fullName evidence="2">Uncharacterized protein</fullName>
    </submittedName>
</protein>
<gene>
    <name evidence="2" type="ORF">YP76_08865</name>
</gene>
<comment type="caution">
    <text evidence="2">The sequence shown here is derived from an EMBL/GenBank/DDBJ whole genome shotgun (WGS) entry which is preliminary data.</text>
</comment>
<dbReference type="Proteomes" id="UP000033874">
    <property type="component" value="Unassembled WGS sequence"/>
</dbReference>
<dbReference type="EMBL" id="LBIC01000003">
    <property type="protein sequence ID" value="KKW92979.1"/>
    <property type="molecule type" value="Genomic_DNA"/>
</dbReference>
<evidence type="ECO:0000313" key="3">
    <source>
        <dbReference type="Proteomes" id="UP000033874"/>
    </source>
</evidence>